<evidence type="ECO:0000313" key="2">
    <source>
        <dbReference type="Proteomes" id="UP000499080"/>
    </source>
</evidence>
<organism evidence="1 2">
    <name type="scientific">Araneus ventricosus</name>
    <name type="common">Orbweaver spider</name>
    <name type="synonym">Epeira ventricosa</name>
    <dbReference type="NCBI Taxonomy" id="182803"/>
    <lineage>
        <taxon>Eukaryota</taxon>
        <taxon>Metazoa</taxon>
        <taxon>Ecdysozoa</taxon>
        <taxon>Arthropoda</taxon>
        <taxon>Chelicerata</taxon>
        <taxon>Arachnida</taxon>
        <taxon>Araneae</taxon>
        <taxon>Araneomorphae</taxon>
        <taxon>Entelegynae</taxon>
        <taxon>Araneoidea</taxon>
        <taxon>Araneidae</taxon>
        <taxon>Araneus</taxon>
    </lineage>
</organism>
<gene>
    <name evidence="1" type="ORF">AVEN_100931_1</name>
</gene>
<dbReference type="AlphaFoldDB" id="A0A4Y2AYZ5"/>
<dbReference type="OrthoDB" id="8036022at2759"/>
<dbReference type="SUPFAM" id="SSF117281">
    <property type="entry name" value="Kelch motif"/>
    <property type="match status" value="1"/>
</dbReference>
<comment type="caution">
    <text evidence="1">The sequence shown here is derived from an EMBL/GenBank/DDBJ whole genome shotgun (WGS) entry which is preliminary data.</text>
</comment>
<dbReference type="Proteomes" id="UP000499080">
    <property type="component" value="Unassembled WGS sequence"/>
</dbReference>
<reference evidence="1 2" key="1">
    <citation type="journal article" date="2019" name="Sci. Rep.">
        <title>Orb-weaving spider Araneus ventricosus genome elucidates the spidroin gene catalogue.</title>
        <authorList>
            <person name="Kono N."/>
            <person name="Nakamura H."/>
            <person name="Ohtoshi R."/>
            <person name="Moran D.A.P."/>
            <person name="Shinohara A."/>
            <person name="Yoshida Y."/>
            <person name="Fujiwara M."/>
            <person name="Mori M."/>
            <person name="Tomita M."/>
            <person name="Arakawa K."/>
        </authorList>
    </citation>
    <scope>NUCLEOTIDE SEQUENCE [LARGE SCALE GENOMIC DNA]</scope>
</reference>
<dbReference type="InterPro" id="IPR015915">
    <property type="entry name" value="Kelch-typ_b-propeller"/>
</dbReference>
<keyword evidence="2" id="KW-1185">Reference proteome</keyword>
<dbReference type="EMBL" id="BGPR01000035">
    <property type="protein sequence ID" value="GBL84084.1"/>
    <property type="molecule type" value="Genomic_DNA"/>
</dbReference>
<evidence type="ECO:0000313" key="1">
    <source>
        <dbReference type="EMBL" id="GBL84084.1"/>
    </source>
</evidence>
<proteinExistence type="predicted"/>
<accession>A0A4Y2AYZ5</accession>
<sequence length="154" mass="18069">MCKTYDPEKNTWISLPAPNVFRQCLFLKASREKVFVIPANYSGGPRIIEMYDSKQKTWISLPELPFRYLLLGAVIVDNEIMVYENNPDDYQCQDVAPPVYWDESTQLWRIIEISSPWFHIERYSVLLLDDYSVVKDITAKNKCPGNKWERIISV</sequence>
<protein>
    <submittedName>
        <fullName evidence="1">Uncharacterized protein</fullName>
    </submittedName>
</protein>
<dbReference type="Gene3D" id="2.120.10.80">
    <property type="entry name" value="Kelch-type beta propeller"/>
    <property type="match status" value="1"/>
</dbReference>
<name>A0A4Y2AYZ5_ARAVE</name>